<proteinExistence type="predicted"/>
<keyword evidence="2" id="KW-1185">Reference proteome</keyword>
<gene>
    <name evidence="1" type="ORF">ARMSODRAFT_462436</name>
</gene>
<protein>
    <submittedName>
        <fullName evidence="1">Uncharacterized protein</fullName>
    </submittedName>
</protein>
<sequence>MSVFRVPRYVGERNVNHRESLVFDALKSRACIGVTAAACITIKSDSKVQTQDCTSIMNYQMALPGAVIHSVQQHYVD</sequence>
<organism evidence="1 2">
    <name type="scientific">Armillaria solidipes</name>
    <dbReference type="NCBI Taxonomy" id="1076256"/>
    <lineage>
        <taxon>Eukaryota</taxon>
        <taxon>Fungi</taxon>
        <taxon>Dikarya</taxon>
        <taxon>Basidiomycota</taxon>
        <taxon>Agaricomycotina</taxon>
        <taxon>Agaricomycetes</taxon>
        <taxon>Agaricomycetidae</taxon>
        <taxon>Agaricales</taxon>
        <taxon>Marasmiineae</taxon>
        <taxon>Physalacriaceae</taxon>
        <taxon>Armillaria</taxon>
    </lineage>
</organism>
<dbReference type="Proteomes" id="UP000218334">
    <property type="component" value="Unassembled WGS sequence"/>
</dbReference>
<evidence type="ECO:0000313" key="2">
    <source>
        <dbReference type="Proteomes" id="UP000218334"/>
    </source>
</evidence>
<dbReference type="AlphaFoldDB" id="A0A2H3BBQ6"/>
<dbReference type="EMBL" id="KZ293451">
    <property type="protein sequence ID" value="PBK64452.1"/>
    <property type="molecule type" value="Genomic_DNA"/>
</dbReference>
<reference evidence="1" key="1">
    <citation type="journal article" date="2017" name="Nat. Ecol. Evol.">
        <title>Lineage-specific genetic innovations streamline the genomes of Armillaria species to pathogenesis.</title>
        <authorList>
            <consortium name="DOE Joint Genome Institute"/>
            <person name="Sipos G."/>
            <person name="Prasanna A.N."/>
            <person name="Walter M.C."/>
            <person name="O'Connor E."/>
            <person name="Balint B."/>
            <person name="Krizsan K."/>
            <person name="Kiss B."/>
            <person name="Hess J."/>
            <person name="Varga T."/>
            <person name="Slot J."/>
            <person name="Riley R."/>
            <person name="Boka B."/>
            <person name="Rigling D."/>
            <person name="Barry K."/>
            <person name="Lee J."/>
            <person name="Mihaltcheva S."/>
            <person name="LaButti K."/>
            <person name="Lipzen A."/>
            <person name="Waldron R."/>
            <person name="Moloney N.M."/>
            <person name="Sperisen C."/>
            <person name="Kredics L."/>
            <person name="Vagvolgyi C."/>
            <person name="Patrignani A."/>
            <person name="Fitzpatrick D."/>
            <person name="Nagy I."/>
            <person name="Doyle S."/>
            <person name="Anderson J."/>
            <person name="Grigoriev I.V."/>
            <person name="Guldener U."/>
            <person name="Munsterkotter M."/>
            <person name="Nagy L.G."/>
        </authorList>
    </citation>
    <scope>NUCLEOTIDE SEQUENCE [LARGE SCALE GENOMIC DNA]</scope>
    <source>
        <strain evidence="1">28-4</strain>
    </source>
</reference>
<evidence type="ECO:0000313" key="1">
    <source>
        <dbReference type="EMBL" id="PBK64452.1"/>
    </source>
</evidence>
<name>A0A2H3BBQ6_9AGAR</name>
<accession>A0A2H3BBQ6</accession>